<dbReference type="InterPro" id="IPR000801">
    <property type="entry name" value="Esterase-like"/>
</dbReference>
<evidence type="ECO:0000313" key="3">
    <source>
        <dbReference type="Proteomes" id="UP000271925"/>
    </source>
</evidence>
<proteinExistence type="predicted"/>
<dbReference type="PANTHER" id="PTHR48098:SF1">
    <property type="entry name" value="DIACYLGLYCEROL ACYLTRANSFERASE_MYCOLYLTRANSFERASE AG85A"/>
    <property type="match status" value="1"/>
</dbReference>
<dbReference type="PANTHER" id="PTHR48098">
    <property type="entry name" value="ENTEROCHELIN ESTERASE-RELATED"/>
    <property type="match status" value="1"/>
</dbReference>
<dbReference type="Pfam" id="PF00756">
    <property type="entry name" value="Esterase"/>
    <property type="match status" value="1"/>
</dbReference>
<dbReference type="Gene3D" id="3.40.50.1820">
    <property type="entry name" value="alpha/beta hydrolase"/>
    <property type="match status" value="1"/>
</dbReference>
<dbReference type="SUPFAM" id="SSF53474">
    <property type="entry name" value="alpha/beta-Hydrolases"/>
    <property type="match status" value="1"/>
</dbReference>
<sequence>MKTAILPALLLGFALFITFPAKSQTASPKKGTAERIKVHGKGLEGNLSGDSPDRDVSVYLPPSYKTDKNRRYPVLYLLHGFTDNDAQWYGFTKHWINLPEVVDKAFADPAVREMIIVTPNAYTRFFGSFYSNSVTTGNWEDYVAYELVSYIDSHYRTIATAASRGLTGHSMGGYGTMRIGQKHPEIFSSIYLLSPCCMNANLNQNRNEAALARIEAIQSDSALVKADFGVKAAFATAAAWTPNPKKPPFYIDLPSKDAQTQAGLMAKMAANAPLAMIDQYIPNLKKLHAIAFDAGSKDVGIAASNKVLNSVLNDYQIKHTYEEYDGDHINRIGERIEKKVLQFFSENLSFEQTKRR</sequence>
<dbReference type="OrthoDB" id="9803578at2"/>
<keyword evidence="3" id="KW-1185">Reference proteome</keyword>
<dbReference type="InterPro" id="IPR029058">
    <property type="entry name" value="AB_hydrolase_fold"/>
</dbReference>
<feature type="chain" id="PRO_5018175616" evidence="1">
    <location>
        <begin position="24"/>
        <end position="356"/>
    </location>
</feature>
<keyword evidence="1" id="KW-0732">Signal</keyword>
<dbReference type="Proteomes" id="UP000271925">
    <property type="component" value="Unassembled WGS sequence"/>
</dbReference>
<dbReference type="EMBL" id="RQJO01000010">
    <property type="protein sequence ID" value="RRB01129.1"/>
    <property type="molecule type" value="Genomic_DNA"/>
</dbReference>
<organism evidence="2 3">
    <name type="scientific">Larkinella rosea</name>
    <dbReference type="NCBI Taxonomy" id="2025312"/>
    <lineage>
        <taxon>Bacteria</taxon>
        <taxon>Pseudomonadati</taxon>
        <taxon>Bacteroidota</taxon>
        <taxon>Cytophagia</taxon>
        <taxon>Cytophagales</taxon>
        <taxon>Spirosomataceae</taxon>
        <taxon>Larkinella</taxon>
    </lineage>
</organism>
<comment type="caution">
    <text evidence="2">The sequence shown here is derived from an EMBL/GenBank/DDBJ whole genome shotgun (WGS) entry which is preliminary data.</text>
</comment>
<accession>A0A3P1BJ23</accession>
<evidence type="ECO:0000256" key="1">
    <source>
        <dbReference type="SAM" id="SignalP"/>
    </source>
</evidence>
<feature type="signal peptide" evidence="1">
    <location>
        <begin position="1"/>
        <end position="23"/>
    </location>
</feature>
<evidence type="ECO:0000313" key="2">
    <source>
        <dbReference type="EMBL" id="RRB01129.1"/>
    </source>
</evidence>
<dbReference type="AlphaFoldDB" id="A0A3P1BJ23"/>
<reference evidence="2 3" key="1">
    <citation type="submission" date="2018-11" db="EMBL/GenBank/DDBJ databases">
        <authorList>
            <person name="Zhou Z."/>
            <person name="Wang G."/>
        </authorList>
    </citation>
    <scope>NUCLEOTIDE SEQUENCE [LARGE SCALE GENOMIC DNA]</scope>
    <source>
        <strain evidence="2 3">KCTC52004</strain>
    </source>
</reference>
<dbReference type="RefSeq" id="WP_124877591.1">
    <property type="nucleotide sequence ID" value="NZ_RQJO01000010.1"/>
</dbReference>
<dbReference type="InterPro" id="IPR050583">
    <property type="entry name" value="Mycobacterial_A85_antigen"/>
</dbReference>
<dbReference type="GO" id="GO:0016747">
    <property type="term" value="F:acyltransferase activity, transferring groups other than amino-acyl groups"/>
    <property type="evidence" value="ECO:0007669"/>
    <property type="project" value="TreeGrafter"/>
</dbReference>
<gene>
    <name evidence="2" type="ORF">EHT25_23430</name>
</gene>
<name>A0A3P1BJ23_9BACT</name>
<protein>
    <submittedName>
        <fullName evidence="2">Esterase</fullName>
    </submittedName>
</protein>